<evidence type="ECO:0000256" key="4">
    <source>
        <dbReference type="ARBA" id="ARBA00022807"/>
    </source>
</evidence>
<dbReference type="EMBL" id="CP158299">
    <property type="protein sequence ID" value="XBV85120.1"/>
    <property type="molecule type" value="Genomic_DNA"/>
</dbReference>
<protein>
    <submittedName>
        <fullName evidence="6">SH3 domain-containing protein</fullName>
    </submittedName>
</protein>
<dbReference type="GO" id="GO:0006508">
    <property type="term" value="P:proteolysis"/>
    <property type="evidence" value="ECO:0007669"/>
    <property type="project" value="UniProtKB-KW"/>
</dbReference>
<keyword evidence="4" id="KW-0788">Thiol protease</keyword>
<evidence type="ECO:0000256" key="1">
    <source>
        <dbReference type="ARBA" id="ARBA00007074"/>
    </source>
</evidence>
<dbReference type="PANTHER" id="PTHR47053">
    <property type="entry name" value="MUREIN DD-ENDOPEPTIDASE MEPH-RELATED"/>
    <property type="match status" value="1"/>
</dbReference>
<dbReference type="InterPro" id="IPR051202">
    <property type="entry name" value="Peptidase_C40"/>
</dbReference>
<evidence type="ECO:0000313" key="6">
    <source>
        <dbReference type="EMBL" id="XBV85120.1"/>
    </source>
</evidence>
<dbReference type="Pfam" id="PF00877">
    <property type="entry name" value="NLPC_P60"/>
    <property type="match status" value="1"/>
</dbReference>
<evidence type="ECO:0000256" key="3">
    <source>
        <dbReference type="ARBA" id="ARBA00022801"/>
    </source>
</evidence>
<dbReference type="InterPro" id="IPR041382">
    <property type="entry name" value="SH3_16"/>
</dbReference>
<dbReference type="GO" id="GO:0008234">
    <property type="term" value="F:cysteine-type peptidase activity"/>
    <property type="evidence" value="ECO:0007669"/>
    <property type="project" value="UniProtKB-KW"/>
</dbReference>
<dbReference type="RefSeq" id="WP_350243157.1">
    <property type="nucleotide sequence ID" value="NZ_CP158299.1"/>
</dbReference>
<dbReference type="KEGG" id="dsc:ABOD76_17005"/>
<comment type="similarity">
    <text evidence="1">Belongs to the peptidase C40 family.</text>
</comment>
<organism evidence="6">
    <name type="scientific">Deinococcus sonorensis KR-87</name>
    <dbReference type="NCBI Taxonomy" id="694439"/>
    <lineage>
        <taxon>Bacteria</taxon>
        <taxon>Thermotogati</taxon>
        <taxon>Deinococcota</taxon>
        <taxon>Deinococci</taxon>
        <taxon>Deinococcales</taxon>
        <taxon>Deinococcaceae</taxon>
        <taxon>Deinococcus</taxon>
    </lineage>
</organism>
<evidence type="ECO:0000259" key="5">
    <source>
        <dbReference type="PROSITE" id="PS51935"/>
    </source>
</evidence>
<dbReference type="InterPro" id="IPR003646">
    <property type="entry name" value="SH3-like_bac-type"/>
</dbReference>
<sequence length="296" mass="32421">MTDTVSPLDRRIHAHHPERRTADAALIPQLEGEWTALSPTPAWADDLLSLRASPDETAAQVSEALPGERMELLEVLPGGWSWVRTTHDSYLGYARSSGLSTTPPTLSVPVTVLRGHVYAAPRIQAQVLGRLGYGAVLSVQQPEPEQHGAYRWWRVRYGGTDGYVRTSVTEPQQTPGADLLHKFLGVPYLWGGRSAWGIDCSGLMQLASGYPLPRDADQQQAYLSPVDTPQAGDLVFFPGHVGYMLDERRVLHANATHMAVSIETLGEGEYGRQLADSVSGYGRMTPELWAAQLEQA</sequence>
<evidence type="ECO:0000256" key="2">
    <source>
        <dbReference type="ARBA" id="ARBA00022670"/>
    </source>
</evidence>
<keyword evidence="3" id="KW-0378">Hydrolase</keyword>
<dbReference type="Gene3D" id="3.90.1720.10">
    <property type="entry name" value="endopeptidase domain like (from Nostoc punctiforme)"/>
    <property type="match status" value="1"/>
</dbReference>
<dbReference type="Pfam" id="PF08239">
    <property type="entry name" value="SH3_3"/>
    <property type="match status" value="1"/>
</dbReference>
<proteinExistence type="inferred from homology"/>
<dbReference type="InterPro" id="IPR038765">
    <property type="entry name" value="Papain-like_cys_pep_sf"/>
</dbReference>
<dbReference type="SUPFAM" id="SSF54001">
    <property type="entry name" value="Cysteine proteinases"/>
    <property type="match status" value="1"/>
</dbReference>
<dbReference type="Gene3D" id="2.30.30.40">
    <property type="entry name" value="SH3 Domains"/>
    <property type="match status" value="1"/>
</dbReference>
<dbReference type="PANTHER" id="PTHR47053:SF1">
    <property type="entry name" value="MUREIN DD-ENDOPEPTIDASE MEPH-RELATED"/>
    <property type="match status" value="1"/>
</dbReference>
<keyword evidence="2" id="KW-0645">Protease</keyword>
<reference evidence="6" key="1">
    <citation type="submission" date="2024-06" db="EMBL/GenBank/DDBJ databases">
        <title>Draft Genome Sequence of Deinococcus sonorensis Type Strain KR-87, a Biofilm Producing Representative of the Genus Deinococcus.</title>
        <authorList>
            <person name="Boren L.S."/>
            <person name="Grosso R.A."/>
            <person name="Hugenberg-Cox A.N."/>
            <person name="Hill J.T.E."/>
            <person name="Albert C.M."/>
            <person name="Tuohy J.M."/>
        </authorList>
    </citation>
    <scope>NUCLEOTIDE SEQUENCE</scope>
    <source>
        <strain evidence="6">KR-87</strain>
    </source>
</reference>
<feature type="domain" description="NlpC/P60" evidence="5">
    <location>
        <begin position="166"/>
        <end position="282"/>
    </location>
</feature>
<gene>
    <name evidence="6" type="ORF">ABOD76_17005</name>
</gene>
<dbReference type="InterPro" id="IPR000064">
    <property type="entry name" value="NLP_P60_dom"/>
</dbReference>
<accession>A0AAU7U8S9</accession>
<dbReference type="Pfam" id="PF18348">
    <property type="entry name" value="SH3_16"/>
    <property type="match status" value="1"/>
</dbReference>
<dbReference type="PROSITE" id="PS51935">
    <property type="entry name" value="NLPC_P60"/>
    <property type="match status" value="1"/>
</dbReference>
<name>A0AAU7U8S9_9DEIO</name>
<dbReference type="AlphaFoldDB" id="A0AAU7U8S9"/>